<gene>
    <name evidence="2" type="ORF">PVAND_005100</name>
</gene>
<feature type="compositionally biased region" description="Low complexity" evidence="1">
    <location>
        <begin position="95"/>
        <end position="115"/>
    </location>
</feature>
<reference evidence="2" key="1">
    <citation type="submission" date="2021-03" db="EMBL/GenBank/DDBJ databases">
        <title>Chromosome level genome of the anhydrobiotic midge Polypedilum vanderplanki.</title>
        <authorList>
            <person name="Yoshida Y."/>
            <person name="Kikawada T."/>
            <person name="Gusev O."/>
        </authorList>
    </citation>
    <scope>NUCLEOTIDE SEQUENCE</scope>
    <source>
        <strain evidence="2">NIAS01</strain>
        <tissue evidence="2">Whole body or cell culture</tissue>
    </source>
</reference>
<accession>A0A9J6BZB8</accession>
<proteinExistence type="predicted"/>
<feature type="region of interest" description="Disordered" evidence="1">
    <location>
        <begin position="28"/>
        <end position="115"/>
    </location>
</feature>
<feature type="compositionally biased region" description="Basic residues" evidence="1">
    <location>
        <begin position="45"/>
        <end position="54"/>
    </location>
</feature>
<evidence type="ECO:0000313" key="3">
    <source>
        <dbReference type="Proteomes" id="UP001107558"/>
    </source>
</evidence>
<evidence type="ECO:0000256" key="1">
    <source>
        <dbReference type="SAM" id="MobiDB-lite"/>
    </source>
</evidence>
<dbReference type="Proteomes" id="UP001107558">
    <property type="component" value="Chromosome 2"/>
</dbReference>
<organism evidence="2 3">
    <name type="scientific">Polypedilum vanderplanki</name>
    <name type="common">Sleeping chironomid midge</name>
    <dbReference type="NCBI Taxonomy" id="319348"/>
    <lineage>
        <taxon>Eukaryota</taxon>
        <taxon>Metazoa</taxon>
        <taxon>Ecdysozoa</taxon>
        <taxon>Arthropoda</taxon>
        <taxon>Hexapoda</taxon>
        <taxon>Insecta</taxon>
        <taxon>Pterygota</taxon>
        <taxon>Neoptera</taxon>
        <taxon>Endopterygota</taxon>
        <taxon>Diptera</taxon>
        <taxon>Nematocera</taxon>
        <taxon>Chironomoidea</taxon>
        <taxon>Chironomidae</taxon>
        <taxon>Chironominae</taxon>
        <taxon>Polypedilum</taxon>
        <taxon>Polypedilum</taxon>
    </lineage>
</organism>
<dbReference type="EMBL" id="JADBJN010000002">
    <property type="protein sequence ID" value="KAG5675175.1"/>
    <property type="molecule type" value="Genomic_DNA"/>
</dbReference>
<keyword evidence="3" id="KW-1185">Reference proteome</keyword>
<dbReference type="AlphaFoldDB" id="A0A9J6BZB8"/>
<comment type="caution">
    <text evidence="2">The sequence shown here is derived from an EMBL/GenBank/DDBJ whole genome shotgun (WGS) entry which is preliminary data.</text>
</comment>
<protein>
    <submittedName>
        <fullName evidence="2">Uncharacterized protein</fullName>
    </submittedName>
</protein>
<feature type="compositionally biased region" description="Basic and acidic residues" evidence="1">
    <location>
        <begin position="28"/>
        <end position="44"/>
    </location>
</feature>
<evidence type="ECO:0000313" key="2">
    <source>
        <dbReference type="EMBL" id="KAG5675175.1"/>
    </source>
</evidence>
<name>A0A9J6BZB8_POLVA</name>
<sequence length="193" mass="22993">MHNRNRERDRAETRFALAYAAYEQVREFTRTRNTQNHETRERRAVRNAHYRGRNRGLPQQQRQRRQYRPAHIREIERRERQRRNARHRNAEEQRQQPPQSQQQQSQEQQQQSSSQINLEAEPFIPQAHYSHIPNSGVPYTITMSRILVAPIHPPIYGLPSFFVPQPPPLPTQIVNTQIEGISRRLSAVDLQEQ</sequence>